<dbReference type="FunCoup" id="A0A2P5CD44">
    <property type="interactions" value="1258"/>
</dbReference>
<proteinExistence type="predicted"/>
<evidence type="ECO:0000313" key="3">
    <source>
        <dbReference type="EMBL" id="PON58941.1"/>
    </source>
</evidence>
<dbReference type="GO" id="GO:0000785">
    <property type="term" value="C:chromatin"/>
    <property type="evidence" value="ECO:0007669"/>
    <property type="project" value="TreeGrafter"/>
</dbReference>
<dbReference type="InParanoid" id="A0A2P5CD44"/>
<sequence length="720" mass="81406">MGFLMGSSCFVQPSVSYPLYPSSSRSIFLYPSPKNSEPKRRGTVRMASTSQDESSYRLPLQRRAILFVGISVLPFFHLRARALEDLATKKNEEKTSGGNQIAEQALQKDDPPNAFFSLLNAVGILSSGVLGALYASAQKEKAENNAKIESMKTKIKQKESAIISLEKNFELKLLGEKEERTKQLRKEKEEQQSLIDQLNSANSTIAGLGQQLNSEKRLIEELKFQISSLETDLSTATQDKKIFEEDLKEKLQLIGVLEGRINLLNIELRDKEDNVQNLRSSLADKDLELKNLKTTNDQLNDILGNARSEIQHLKDELVKNQKEIESKNYVIEELNATVSSLSIEKDQSEKKRDAIEKEYNDLKLSSEKKAALDAKVLGEKEEELQLLKEKLELAWSEASQNQEIIAKLTEENEKSRKLLDEESNKANNLKLELDATQESLAKSRDEAADLEKHLIKSNKLCKELEGEVSRVKAEFAEVRESLQRSLDEAKVSGEELAGKLTAVNGLLKTTKEELQHVSIELAAVVEDRNSLQQELVDVYKKAESAASDLNEERKTVSSLNKELQSLEKQITKDKETRKSLETDLEEATRSLDEMNRNALILSRDLEKANSRISELEDEKQVLYKSLTEQKNASKEARENMEDAHNLVLRLGEERETLDKRAKKLEVELSSAKGEILRLRSQINSSKAPINNNKPEKVEAEDKVKVTAKRTVRRRKDSSSQ</sequence>
<dbReference type="GO" id="GO:0003682">
    <property type="term" value="F:chromatin binding"/>
    <property type="evidence" value="ECO:0007669"/>
    <property type="project" value="TreeGrafter"/>
</dbReference>
<feature type="compositionally biased region" description="Polar residues" evidence="2">
    <location>
        <begin position="682"/>
        <end position="692"/>
    </location>
</feature>
<protein>
    <submittedName>
        <fullName evidence="3">MAR-binding filament-like protein</fullName>
    </submittedName>
</protein>
<dbReference type="Gene3D" id="1.20.5.170">
    <property type="match status" value="1"/>
</dbReference>
<dbReference type="GO" id="GO:0007076">
    <property type="term" value="P:mitotic chromosome condensation"/>
    <property type="evidence" value="ECO:0007669"/>
    <property type="project" value="TreeGrafter"/>
</dbReference>
<reference evidence="4" key="1">
    <citation type="submission" date="2016-06" db="EMBL/GenBank/DDBJ databases">
        <title>Parallel loss of symbiosis genes in relatives of nitrogen-fixing non-legume Parasponia.</title>
        <authorList>
            <person name="Van Velzen R."/>
            <person name="Holmer R."/>
            <person name="Bu F."/>
            <person name="Rutten L."/>
            <person name="Van Zeijl A."/>
            <person name="Liu W."/>
            <person name="Santuari L."/>
            <person name="Cao Q."/>
            <person name="Sharma T."/>
            <person name="Shen D."/>
            <person name="Roswanjaya Y."/>
            <person name="Wardhani T."/>
            <person name="Kalhor M.S."/>
            <person name="Jansen J."/>
            <person name="Van den Hoogen J."/>
            <person name="Gungor B."/>
            <person name="Hartog M."/>
            <person name="Hontelez J."/>
            <person name="Verver J."/>
            <person name="Yang W.-C."/>
            <person name="Schijlen E."/>
            <person name="Repin R."/>
            <person name="Schilthuizen M."/>
            <person name="Schranz E."/>
            <person name="Heidstra R."/>
            <person name="Miyata K."/>
            <person name="Fedorova E."/>
            <person name="Kohlen W."/>
            <person name="Bisseling T."/>
            <person name="Smit S."/>
            <person name="Geurts R."/>
        </authorList>
    </citation>
    <scope>NUCLEOTIDE SEQUENCE [LARGE SCALE GENOMIC DNA]</scope>
    <source>
        <strain evidence="4">cv. RG33-2</strain>
    </source>
</reference>
<feature type="coiled-coil region" evidence="1">
    <location>
        <begin position="532"/>
        <end position="681"/>
    </location>
</feature>
<feature type="compositionally biased region" description="Basic and acidic residues" evidence="2">
    <location>
        <begin position="693"/>
        <end position="704"/>
    </location>
</feature>
<name>A0A2P5CD44_TREOI</name>
<dbReference type="GO" id="GO:0000793">
    <property type="term" value="C:condensed chromosome"/>
    <property type="evidence" value="ECO:0007669"/>
    <property type="project" value="TreeGrafter"/>
</dbReference>
<dbReference type="EMBL" id="JXTC01000380">
    <property type="protein sequence ID" value="PON58941.1"/>
    <property type="molecule type" value="Genomic_DNA"/>
</dbReference>
<dbReference type="GO" id="GO:0000796">
    <property type="term" value="C:condensin complex"/>
    <property type="evidence" value="ECO:0007669"/>
    <property type="project" value="TreeGrafter"/>
</dbReference>
<dbReference type="PANTHER" id="PTHR43941:SF5">
    <property type="entry name" value="ELKS_RAB6-INTERACTING_CAST FAMILY PROTEIN"/>
    <property type="match status" value="1"/>
</dbReference>
<feature type="region of interest" description="Disordered" evidence="2">
    <location>
        <begin position="682"/>
        <end position="720"/>
    </location>
</feature>
<dbReference type="OrthoDB" id="10255522at2759"/>
<dbReference type="Gene3D" id="1.10.287.1490">
    <property type="match status" value="1"/>
</dbReference>
<keyword evidence="4" id="KW-1185">Reference proteome</keyword>
<feature type="compositionally biased region" description="Basic residues" evidence="2">
    <location>
        <begin position="705"/>
        <end position="720"/>
    </location>
</feature>
<feature type="coiled-coil region" evidence="1">
    <location>
        <begin position="401"/>
        <end position="481"/>
    </location>
</feature>
<comment type="caution">
    <text evidence="3">The sequence shown here is derived from an EMBL/GenBank/DDBJ whole genome shotgun (WGS) entry which is preliminary data.</text>
</comment>
<feature type="coiled-coil region" evidence="1">
    <location>
        <begin position="134"/>
        <end position="365"/>
    </location>
</feature>
<dbReference type="AlphaFoldDB" id="A0A2P5CD44"/>
<accession>A0A2P5CD44</accession>
<dbReference type="SUPFAM" id="SSF57997">
    <property type="entry name" value="Tropomyosin"/>
    <property type="match status" value="1"/>
</dbReference>
<feature type="region of interest" description="Disordered" evidence="2">
    <location>
        <begin position="31"/>
        <end position="52"/>
    </location>
</feature>
<gene>
    <name evidence="3" type="ORF">TorRG33x02_289760</name>
</gene>
<evidence type="ECO:0000256" key="1">
    <source>
        <dbReference type="SAM" id="Coils"/>
    </source>
</evidence>
<evidence type="ECO:0000256" key="2">
    <source>
        <dbReference type="SAM" id="MobiDB-lite"/>
    </source>
</evidence>
<organism evidence="3 4">
    <name type="scientific">Trema orientale</name>
    <name type="common">Charcoal tree</name>
    <name type="synonym">Celtis orientalis</name>
    <dbReference type="NCBI Taxonomy" id="63057"/>
    <lineage>
        <taxon>Eukaryota</taxon>
        <taxon>Viridiplantae</taxon>
        <taxon>Streptophyta</taxon>
        <taxon>Embryophyta</taxon>
        <taxon>Tracheophyta</taxon>
        <taxon>Spermatophyta</taxon>
        <taxon>Magnoliopsida</taxon>
        <taxon>eudicotyledons</taxon>
        <taxon>Gunneridae</taxon>
        <taxon>Pentapetalae</taxon>
        <taxon>rosids</taxon>
        <taxon>fabids</taxon>
        <taxon>Rosales</taxon>
        <taxon>Cannabaceae</taxon>
        <taxon>Trema</taxon>
    </lineage>
</organism>
<dbReference type="PANTHER" id="PTHR43941">
    <property type="entry name" value="STRUCTURAL MAINTENANCE OF CHROMOSOMES PROTEIN 2"/>
    <property type="match status" value="1"/>
</dbReference>
<keyword evidence="1" id="KW-0175">Coiled coil</keyword>
<dbReference type="Proteomes" id="UP000237000">
    <property type="component" value="Unassembled WGS sequence"/>
</dbReference>
<dbReference type="STRING" id="63057.A0A2P5CD44"/>
<evidence type="ECO:0000313" key="4">
    <source>
        <dbReference type="Proteomes" id="UP000237000"/>
    </source>
</evidence>